<gene>
    <name evidence="1" type="ORF">HGA11_20715</name>
</gene>
<organism evidence="1 2">
    <name type="scientific">Mycolicibacterium septicum DSM 44393</name>
    <dbReference type="NCBI Taxonomy" id="1341646"/>
    <lineage>
        <taxon>Bacteria</taxon>
        <taxon>Bacillati</taxon>
        <taxon>Actinomycetota</taxon>
        <taxon>Actinomycetes</taxon>
        <taxon>Mycobacteriales</taxon>
        <taxon>Mycobacteriaceae</taxon>
        <taxon>Mycolicibacterium</taxon>
    </lineage>
</organism>
<reference evidence="1 2" key="1">
    <citation type="submission" date="2020-04" db="EMBL/GenBank/DDBJ databases">
        <title>MicrobeNet Type strains.</title>
        <authorList>
            <person name="Nicholson A.C."/>
        </authorList>
    </citation>
    <scope>NUCLEOTIDE SEQUENCE [LARGE SCALE GENOMIC DNA]</scope>
    <source>
        <strain evidence="1 2">ATCC 700731</strain>
    </source>
</reference>
<dbReference type="RefSeq" id="WP_044516419.1">
    <property type="nucleotide sequence ID" value="NZ_HG322951.1"/>
</dbReference>
<evidence type="ECO:0000313" key="2">
    <source>
        <dbReference type="Proteomes" id="UP000518188"/>
    </source>
</evidence>
<name>A0A7X6RY73_9MYCO</name>
<protein>
    <submittedName>
        <fullName evidence="1">Uncharacterized protein</fullName>
    </submittedName>
</protein>
<evidence type="ECO:0000313" key="1">
    <source>
        <dbReference type="EMBL" id="NKZ13401.1"/>
    </source>
</evidence>
<dbReference type="EMBL" id="JAAXPJ010000008">
    <property type="protein sequence ID" value="NKZ13401.1"/>
    <property type="molecule type" value="Genomic_DNA"/>
</dbReference>
<dbReference type="AlphaFoldDB" id="A0A7X6RY73"/>
<dbReference type="GeneID" id="300445363"/>
<proteinExistence type="predicted"/>
<sequence length="73" mass="7857">MADLNPQPLPPRDRIRISAPDSVLFDLKKFQKAQASVLGHAGCPGCHSGLDLHWQGFSDFVINEEGVATPTTG</sequence>
<dbReference type="Proteomes" id="UP000518188">
    <property type="component" value="Unassembled WGS sequence"/>
</dbReference>
<accession>A0A7X6RY73</accession>
<comment type="caution">
    <text evidence="1">The sequence shown here is derived from an EMBL/GenBank/DDBJ whole genome shotgun (WGS) entry which is preliminary data.</text>
</comment>